<dbReference type="HOGENOM" id="CLU_054162_0_0_0"/>
<proteinExistence type="predicted"/>
<dbReference type="Pfam" id="PF01208">
    <property type="entry name" value="URO-D"/>
    <property type="match status" value="1"/>
</dbReference>
<dbReference type="GO" id="GO:0004853">
    <property type="term" value="F:uroporphyrinogen decarboxylase activity"/>
    <property type="evidence" value="ECO:0007669"/>
    <property type="project" value="InterPro"/>
</dbReference>
<protein>
    <recommendedName>
        <fullName evidence="1">Uroporphyrinogen decarboxylase (URO-D) domain-containing protein</fullName>
    </recommendedName>
</protein>
<dbReference type="InterPro" id="IPR038071">
    <property type="entry name" value="UROD/MetE-like_sf"/>
</dbReference>
<dbReference type="PANTHER" id="PTHR47099:SF1">
    <property type="entry name" value="METHYLCOBAMIDE:COM METHYLTRANSFERASE MTBA"/>
    <property type="match status" value="1"/>
</dbReference>
<evidence type="ECO:0000313" key="3">
    <source>
        <dbReference type="Proteomes" id="UP000030700"/>
    </source>
</evidence>
<dbReference type="AlphaFoldDB" id="A0A0S6W5Q6"/>
<dbReference type="GO" id="GO:0006779">
    <property type="term" value="P:porphyrin-containing compound biosynthetic process"/>
    <property type="evidence" value="ECO:0007669"/>
    <property type="project" value="InterPro"/>
</dbReference>
<sequence>MSLKKQDVIAAIERLNPSRIPMVNAKWWGEGLEEQYGERLRAFDRALEDVVWLFMENPVNPDVMNLSWRWKSDGAQDNIIVLDDWGKLDEFIEKLPAPEHDSQFEQLQTIAEQGRAEDRYLLFGWWRLFFEKPWGLRGMQNLMVDYYAEPERIHRLHSAMCDVYCRYIRHACNLLQPDGFWTSDDLGHQTGPMMSPKTFHQFLFPYYVRVGEALKACQIHFWLHSCGDNTKLLPDLIAAGVTVFHPVQKHTMNERAIAAEFGDRLTFLAGLDVQHVLQEATPEGVRAEVRQLIDTFDRPDGGMCIAAGNGIVAGTPFENIAAFLDEAERYGAEHRKQFMG</sequence>
<evidence type="ECO:0000259" key="1">
    <source>
        <dbReference type="Pfam" id="PF01208"/>
    </source>
</evidence>
<name>A0A0S6W5Q6_9BACT</name>
<organism evidence="2">
    <name type="scientific">Candidatus Moduliflexus flocculans</name>
    <dbReference type="NCBI Taxonomy" id="1499966"/>
    <lineage>
        <taxon>Bacteria</taxon>
        <taxon>Candidatus Moduliflexota</taxon>
        <taxon>Candidatus Moduliflexia</taxon>
        <taxon>Candidatus Moduliflexales</taxon>
        <taxon>Candidatus Moduliflexaceae</taxon>
    </lineage>
</organism>
<keyword evidence="3" id="KW-1185">Reference proteome</keyword>
<dbReference type="Proteomes" id="UP000030700">
    <property type="component" value="Unassembled WGS sequence"/>
</dbReference>
<feature type="domain" description="Uroporphyrinogen decarboxylase (URO-D)" evidence="1">
    <location>
        <begin position="137"/>
        <end position="330"/>
    </location>
</feature>
<evidence type="ECO:0000313" key="2">
    <source>
        <dbReference type="EMBL" id="GAK53578.1"/>
    </source>
</evidence>
<gene>
    <name evidence="2" type="ORF">U14_04844</name>
</gene>
<dbReference type="InterPro" id="IPR052024">
    <property type="entry name" value="Methanogen_methyltrans"/>
</dbReference>
<reference evidence="2" key="1">
    <citation type="journal article" date="2015" name="PeerJ">
        <title>First genomic representation of candidate bacterial phylum KSB3 points to enhanced environmental sensing as a trigger of wastewater bulking.</title>
        <authorList>
            <person name="Sekiguchi Y."/>
            <person name="Ohashi A."/>
            <person name="Parks D.H."/>
            <person name="Yamauchi T."/>
            <person name="Tyson G.W."/>
            <person name="Hugenholtz P."/>
        </authorList>
    </citation>
    <scope>NUCLEOTIDE SEQUENCE [LARGE SCALE GENOMIC DNA]</scope>
</reference>
<dbReference type="STRING" id="1499966.U14_04844"/>
<dbReference type="Gene3D" id="3.20.20.210">
    <property type="match status" value="1"/>
</dbReference>
<accession>A0A0S6W5Q6</accession>
<dbReference type="PANTHER" id="PTHR47099">
    <property type="entry name" value="METHYLCOBAMIDE:COM METHYLTRANSFERASE MTBA"/>
    <property type="match status" value="1"/>
</dbReference>
<dbReference type="EMBL" id="DF820459">
    <property type="protein sequence ID" value="GAK53578.1"/>
    <property type="molecule type" value="Genomic_DNA"/>
</dbReference>
<dbReference type="SUPFAM" id="SSF51726">
    <property type="entry name" value="UROD/MetE-like"/>
    <property type="match status" value="1"/>
</dbReference>
<dbReference type="InterPro" id="IPR000257">
    <property type="entry name" value="Uroporphyrinogen_deCOase"/>
</dbReference>